<evidence type="ECO:0000259" key="1">
    <source>
        <dbReference type="PROSITE" id="PS50195"/>
    </source>
</evidence>
<evidence type="ECO:0000313" key="3">
    <source>
        <dbReference type="Proteomes" id="UP000288716"/>
    </source>
</evidence>
<accession>A0A443S3X2</accession>
<feature type="non-terminal residue" evidence="2">
    <location>
        <position position="538"/>
    </location>
</feature>
<gene>
    <name evidence="2" type="ORF">B4U80_02431</name>
</gene>
<dbReference type="OrthoDB" id="1278353at2759"/>
<dbReference type="GO" id="GO:0016301">
    <property type="term" value="F:kinase activity"/>
    <property type="evidence" value="ECO:0007669"/>
    <property type="project" value="UniProtKB-KW"/>
</dbReference>
<dbReference type="InterPro" id="IPR036181">
    <property type="entry name" value="MIT_dom_sf"/>
</dbReference>
<dbReference type="PANTHER" id="PTHR15508">
    <property type="entry name" value="RIBOSOMAL PROTEIN S6 KINASE"/>
    <property type="match status" value="1"/>
</dbReference>
<dbReference type="PANTHER" id="PTHR15508:SF8">
    <property type="entry name" value="LD24550P"/>
    <property type="match status" value="1"/>
</dbReference>
<feature type="domain" description="PX" evidence="1">
    <location>
        <begin position="7"/>
        <end position="130"/>
    </location>
</feature>
<evidence type="ECO:0000313" key="2">
    <source>
        <dbReference type="EMBL" id="RWS22246.1"/>
    </source>
</evidence>
<comment type="caution">
    <text evidence="2">The sequence shown here is derived from an EMBL/GenBank/DDBJ whole genome shotgun (WGS) entry which is preliminary data.</text>
</comment>
<dbReference type="InterPro" id="IPR036871">
    <property type="entry name" value="PX_dom_sf"/>
</dbReference>
<dbReference type="VEuPathDB" id="VectorBase:LDEU009794"/>
<dbReference type="SMART" id="SM00312">
    <property type="entry name" value="PX"/>
    <property type="match status" value="1"/>
</dbReference>
<proteinExistence type="predicted"/>
<dbReference type="AlphaFoldDB" id="A0A443S3X2"/>
<organism evidence="2 3">
    <name type="scientific">Leptotrombidium deliense</name>
    <dbReference type="NCBI Taxonomy" id="299467"/>
    <lineage>
        <taxon>Eukaryota</taxon>
        <taxon>Metazoa</taxon>
        <taxon>Ecdysozoa</taxon>
        <taxon>Arthropoda</taxon>
        <taxon>Chelicerata</taxon>
        <taxon>Arachnida</taxon>
        <taxon>Acari</taxon>
        <taxon>Acariformes</taxon>
        <taxon>Trombidiformes</taxon>
        <taxon>Prostigmata</taxon>
        <taxon>Anystina</taxon>
        <taxon>Parasitengona</taxon>
        <taxon>Trombiculoidea</taxon>
        <taxon>Trombiculidae</taxon>
        <taxon>Leptotrombidium</taxon>
    </lineage>
</organism>
<dbReference type="SMART" id="SM00745">
    <property type="entry name" value="MIT"/>
    <property type="match status" value="1"/>
</dbReference>
<dbReference type="Gene3D" id="1.20.58.80">
    <property type="entry name" value="Phosphotransferase system, lactose/cellobiose-type IIA subunit"/>
    <property type="match status" value="1"/>
</dbReference>
<dbReference type="InterPro" id="IPR007330">
    <property type="entry name" value="MIT_dom"/>
</dbReference>
<name>A0A443S3X2_9ACAR</name>
<protein>
    <submittedName>
        <fullName evidence="2">Ribosomal protein S6 kinase delta-1-like protein</fullName>
    </submittedName>
</protein>
<sequence length="538" mass="60974">MTRHGDNQWINIFEIRETAKDPIKGHTIYKVVSKLFPKNSIESVSEIVVWKRFNDFKQLHKALSRLHQSLHLKGVFPKLPESKIFGRFTESVIEERKNAALQLLEFAAKYAPLLTSNVFVKFFENAKVSVDSETEKLPKPIEPRKLSETESSFSFKSDCSEESGSDLSPKLVSSGCYSTLKNDTREKLEDFDPFIRSTETESSWESVDNSWLLVVETTSDPKESDCDKVEDDVLHFPKPFSDFPDVTNHDKQIETSDDKHFKVENDNSQVTPQVNNEAGIFKPSQVTNNSTYLIDAATLISQAQQHENDQEFEASFESYKCAVGILLQGAKNETDSEIKDMVRRKTIKYLARAEEISAKYLDKSGNVGKWAPDSPYKLFSQSITPLRGESIHSLRHLKVVDVIASVQLKPINSKQSPIFPTDVPHMVKLHKVYETDYSYFVLLQYIFGGKLCDYVYRDLGYHKLSPCVDCTFLSLQNEEESGVCLNPSRNLFSVSESDDDIDENSVEKLDSYCGSISSIDSIGMDDAACCQSYVEMCS</sequence>
<dbReference type="SUPFAM" id="SSF64268">
    <property type="entry name" value="PX domain"/>
    <property type="match status" value="1"/>
</dbReference>
<reference evidence="2 3" key="1">
    <citation type="journal article" date="2018" name="Gigascience">
        <title>Genomes of trombidid mites reveal novel predicted allergens and laterally-transferred genes associated with secondary metabolism.</title>
        <authorList>
            <person name="Dong X."/>
            <person name="Chaisiri K."/>
            <person name="Xia D."/>
            <person name="Armstrong S.D."/>
            <person name="Fang Y."/>
            <person name="Donnelly M.J."/>
            <person name="Kadowaki T."/>
            <person name="McGarry J.W."/>
            <person name="Darby A.C."/>
            <person name="Makepeace B.L."/>
        </authorList>
    </citation>
    <scope>NUCLEOTIDE SEQUENCE [LARGE SCALE GENOMIC DNA]</scope>
    <source>
        <strain evidence="2">UoL-UT</strain>
    </source>
</reference>
<dbReference type="CDD" id="cd02677">
    <property type="entry name" value="MIT_SNX15"/>
    <property type="match status" value="1"/>
</dbReference>
<keyword evidence="2" id="KW-0418">Kinase</keyword>
<dbReference type="InterPro" id="IPR001683">
    <property type="entry name" value="PX_dom"/>
</dbReference>
<dbReference type="Proteomes" id="UP000288716">
    <property type="component" value="Unassembled WGS sequence"/>
</dbReference>
<dbReference type="GO" id="GO:0035091">
    <property type="term" value="F:phosphatidylinositol binding"/>
    <property type="evidence" value="ECO:0007669"/>
    <property type="project" value="InterPro"/>
</dbReference>
<dbReference type="InterPro" id="IPR051866">
    <property type="entry name" value="Intracell_Sig-Traffick_Protein"/>
</dbReference>
<keyword evidence="3" id="KW-1185">Reference proteome</keyword>
<dbReference type="PROSITE" id="PS50195">
    <property type="entry name" value="PX"/>
    <property type="match status" value="1"/>
</dbReference>
<dbReference type="Gene3D" id="3.30.1520.10">
    <property type="entry name" value="Phox-like domain"/>
    <property type="match status" value="1"/>
</dbReference>
<dbReference type="STRING" id="299467.A0A443S3X2"/>
<keyword evidence="2" id="KW-0808">Transferase</keyword>
<dbReference type="EMBL" id="NCKV01009353">
    <property type="protein sequence ID" value="RWS22246.1"/>
    <property type="molecule type" value="Genomic_DNA"/>
</dbReference>
<dbReference type="SUPFAM" id="SSF116846">
    <property type="entry name" value="MIT domain"/>
    <property type="match status" value="1"/>
</dbReference>
<dbReference type="Pfam" id="PF00787">
    <property type="entry name" value="PX"/>
    <property type="match status" value="1"/>
</dbReference>
<dbReference type="Pfam" id="PF04212">
    <property type="entry name" value="MIT"/>
    <property type="match status" value="1"/>
</dbReference>